<keyword evidence="2" id="KW-1185">Reference proteome</keyword>
<evidence type="ECO:0008006" key="3">
    <source>
        <dbReference type="Google" id="ProtNLM"/>
    </source>
</evidence>
<dbReference type="InterPro" id="IPR011990">
    <property type="entry name" value="TPR-like_helical_dom_sf"/>
</dbReference>
<dbReference type="Proteomes" id="UP000615593">
    <property type="component" value="Unassembled WGS sequence"/>
</dbReference>
<dbReference type="RefSeq" id="WP_027885152.1">
    <property type="nucleotide sequence ID" value="NZ_BMWY01000006.1"/>
</dbReference>
<proteinExistence type="predicted"/>
<evidence type="ECO:0000313" key="2">
    <source>
        <dbReference type="Proteomes" id="UP000615593"/>
    </source>
</evidence>
<dbReference type="Pfam" id="PF06685">
    <property type="entry name" value="DUF1186"/>
    <property type="match status" value="1"/>
</dbReference>
<dbReference type="GeneID" id="94369975"/>
<accession>A0ABQ3BXU5</accession>
<name>A0ABQ3BXU5_9FLAO</name>
<reference evidence="2" key="1">
    <citation type="journal article" date="2019" name="Int. J. Syst. Evol. Microbiol.">
        <title>The Global Catalogue of Microorganisms (GCM) 10K type strain sequencing project: providing services to taxonomists for standard genome sequencing and annotation.</title>
        <authorList>
            <consortium name="The Broad Institute Genomics Platform"/>
            <consortium name="The Broad Institute Genome Sequencing Center for Infectious Disease"/>
            <person name="Wu L."/>
            <person name="Ma J."/>
        </authorList>
    </citation>
    <scope>NUCLEOTIDE SEQUENCE [LARGE SCALE GENOMIC DNA]</scope>
    <source>
        <strain evidence="2">KCTC 12708</strain>
    </source>
</reference>
<organism evidence="1 2">
    <name type="scientific">Mesonia mobilis</name>
    <dbReference type="NCBI Taxonomy" id="369791"/>
    <lineage>
        <taxon>Bacteria</taxon>
        <taxon>Pseudomonadati</taxon>
        <taxon>Bacteroidota</taxon>
        <taxon>Flavobacteriia</taxon>
        <taxon>Flavobacteriales</taxon>
        <taxon>Flavobacteriaceae</taxon>
        <taxon>Mesonia</taxon>
    </lineage>
</organism>
<dbReference type="InterPro" id="IPR010602">
    <property type="entry name" value="DUF1186"/>
</dbReference>
<dbReference type="EMBL" id="BMWY01000006">
    <property type="protein sequence ID" value="GGZ60866.1"/>
    <property type="molecule type" value="Genomic_DNA"/>
</dbReference>
<gene>
    <name evidence="1" type="ORF">GCM10008088_23100</name>
</gene>
<protein>
    <recommendedName>
        <fullName evidence="3">Tetratricopeptide repeat-containing protein</fullName>
    </recommendedName>
</protein>
<sequence length="491" mass="58313">MLQYQLSSYKISTDHELLDKENHITFEVRKILEEIQPDVLKGKSHLLKRLPRLIKQNPRVPVFKNLLATLHNERGEKEQAFKANRWLVKEHPNYLFGRLNLAVEYLDTAPEKIPSILGESMELKALYPNREEFHIEEFIAFNQIAALYFLATNDFPQAQIRLEMMQGIAPEHPKTNYLQERIQQFKLTEHSENKNPENQDKMQAHQAPKFNFPLQMQWLYEEDYDFPKNKIATILRLDRKPLIEDLKKVLQDSILRFNYFSEEDEIDFLLFPIHAIFFLEELEAEEALPEILEVLAQNEEYYEIIFGDFINEIVNSIVYSFGEHHLDQFFSFLEQPSIYTFSKSYISEAMLLLLKEKPNLEEKVQAHYKSLLETLIEKKDDKTLVDQLAYGLIISDIVELRMNALYPEIKKLYQLDLVAEDVCGTIEEVEEDIFSDPDLDQKDYSLPKGSIYKKYEIWKKDYEEFLENEFKDLEDEFGDNFFDDFDEDDDF</sequence>
<evidence type="ECO:0000313" key="1">
    <source>
        <dbReference type="EMBL" id="GGZ60866.1"/>
    </source>
</evidence>
<dbReference type="SUPFAM" id="SSF48452">
    <property type="entry name" value="TPR-like"/>
    <property type="match status" value="1"/>
</dbReference>
<comment type="caution">
    <text evidence="1">The sequence shown here is derived from an EMBL/GenBank/DDBJ whole genome shotgun (WGS) entry which is preliminary data.</text>
</comment>